<feature type="domain" description="AB hydrolase-1" evidence="1">
    <location>
        <begin position="57"/>
        <end position="280"/>
    </location>
</feature>
<dbReference type="Proteomes" id="UP000256964">
    <property type="component" value="Unassembled WGS sequence"/>
</dbReference>
<evidence type="ECO:0000259" key="1">
    <source>
        <dbReference type="Pfam" id="PF12697"/>
    </source>
</evidence>
<dbReference type="AlphaFoldDB" id="A0A371DTS9"/>
<evidence type="ECO:0000313" key="2">
    <source>
        <dbReference type="EMBL" id="RDX55915.1"/>
    </source>
</evidence>
<proteinExistence type="predicted"/>
<dbReference type="Pfam" id="PF12697">
    <property type="entry name" value="Abhydrolase_6"/>
    <property type="match status" value="1"/>
</dbReference>
<evidence type="ECO:0000313" key="3">
    <source>
        <dbReference type="Proteomes" id="UP000256964"/>
    </source>
</evidence>
<dbReference type="PANTHER" id="PTHR43433:SF5">
    <property type="entry name" value="AB HYDROLASE-1 DOMAIN-CONTAINING PROTEIN"/>
    <property type="match status" value="1"/>
</dbReference>
<reference evidence="2 3" key="1">
    <citation type="journal article" date="2018" name="Biotechnol. Biofuels">
        <title>Integrative visual omics of the white-rot fungus Polyporus brumalis exposes the biotechnological potential of its oxidative enzymes for delignifying raw plant biomass.</title>
        <authorList>
            <person name="Miyauchi S."/>
            <person name="Rancon A."/>
            <person name="Drula E."/>
            <person name="Hage H."/>
            <person name="Chaduli D."/>
            <person name="Favel A."/>
            <person name="Grisel S."/>
            <person name="Henrissat B."/>
            <person name="Herpoel-Gimbert I."/>
            <person name="Ruiz-Duenas F.J."/>
            <person name="Chevret D."/>
            <person name="Hainaut M."/>
            <person name="Lin J."/>
            <person name="Wang M."/>
            <person name="Pangilinan J."/>
            <person name="Lipzen A."/>
            <person name="Lesage-Meessen L."/>
            <person name="Navarro D."/>
            <person name="Riley R."/>
            <person name="Grigoriev I.V."/>
            <person name="Zhou S."/>
            <person name="Raouche S."/>
            <person name="Rosso M.N."/>
        </authorList>
    </citation>
    <scope>NUCLEOTIDE SEQUENCE [LARGE SCALE GENOMIC DNA]</scope>
    <source>
        <strain evidence="2 3">BRFM 1820</strain>
    </source>
</reference>
<dbReference type="Gene3D" id="3.40.50.1820">
    <property type="entry name" value="alpha/beta hydrolase"/>
    <property type="match status" value="1"/>
</dbReference>
<organism evidence="2 3">
    <name type="scientific">Lentinus brumalis</name>
    <dbReference type="NCBI Taxonomy" id="2498619"/>
    <lineage>
        <taxon>Eukaryota</taxon>
        <taxon>Fungi</taxon>
        <taxon>Dikarya</taxon>
        <taxon>Basidiomycota</taxon>
        <taxon>Agaricomycotina</taxon>
        <taxon>Agaricomycetes</taxon>
        <taxon>Polyporales</taxon>
        <taxon>Polyporaceae</taxon>
        <taxon>Lentinus</taxon>
    </lineage>
</organism>
<protein>
    <submittedName>
        <fullName evidence="2">Alpha/beta-hydrolase</fullName>
    </submittedName>
</protein>
<dbReference type="InterPro" id="IPR000073">
    <property type="entry name" value="AB_hydrolase_1"/>
</dbReference>
<dbReference type="OrthoDB" id="408373at2759"/>
<gene>
    <name evidence="2" type="ORF">OH76DRAFT_1427252</name>
</gene>
<dbReference type="EMBL" id="KZ857381">
    <property type="protein sequence ID" value="RDX55915.1"/>
    <property type="molecule type" value="Genomic_DNA"/>
</dbReference>
<dbReference type="InterPro" id="IPR029058">
    <property type="entry name" value="AB_hydrolase_fold"/>
</dbReference>
<dbReference type="STRING" id="139420.A0A371DTS9"/>
<sequence>MSSNFPVRVDHSMEALPSDAPIRQVYPADLCPGGSYAPLPHGRVRYWILGPEDGTKVVLIHGVSTPSVSWKAIGPYLAQNGFQVLIYDLYGKGYSEAPHVPSDATLFVTQLALLMQYVRWDAAHIVGFSMGGGVAAAFTASLPHLVAGKTILIASAGLMETTPLSPTAVSSKVALLQYQELRQLQSSELPGYKRSLASCFTDGPIRGLQSTFDKLANLSVGPASKPLEVLIIHGTDDGIVPYEEANKIKARVPQAEVITVEGAGHDLVLRDEHWKIVADAIVHFLED</sequence>
<dbReference type="InterPro" id="IPR050471">
    <property type="entry name" value="AB_hydrolase"/>
</dbReference>
<dbReference type="PRINTS" id="PR00111">
    <property type="entry name" value="ABHYDROLASE"/>
</dbReference>
<name>A0A371DTS9_9APHY</name>
<accession>A0A371DTS9</accession>
<dbReference type="SUPFAM" id="SSF53474">
    <property type="entry name" value="alpha/beta-Hydrolases"/>
    <property type="match status" value="1"/>
</dbReference>
<dbReference type="PANTHER" id="PTHR43433">
    <property type="entry name" value="HYDROLASE, ALPHA/BETA FOLD FAMILY PROTEIN"/>
    <property type="match status" value="1"/>
</dbReference>
<keyword evidence="3" id="KW-1185">Reference proteome</keyword>